<gene>
    <name evidence="4" type="ORF">CFD26_106237</name>
</gene>
<dbReference type="OrthoDB" id="3918601at2759"/>
<dbReference type="PANTHER" id="PTHR39614:SF3">
    <property type="entry name" value="INTEGRAL MEMBRANE PROTEIN"/>
    <property type="match status" value="1"/>
</dbReference>
<feature type="transmembrane region" description="Helical" evidence="2">
    <location>
        <begin position="107"/>
        <end position="125"/>
    </location>
</feature>
<feature type="compositionally biased region" description="Low complexity" evidence="1">
    <location>
        <begin position="305"/>
        <end position="323"/>
    </location>
</feature>
<dbReference type="PANTHER" id="PTHR39614">
    <property type="entry name" value="INTEGRAL MEMBRANE PROTEIN"/>
    <property type="match status" value="1"/>
</dbReference>
<name>A0A421D9L6_9EURO</name>
<evidence type="ECO:0000313" key="5">
    <source>
        <dbReference type="Proteomes" id="UP000215289"/>
    </source>
</evidence>
<feature type="transmembrane region" description="Helical" evidence="2">
    <location>
        <begin position="218"/>
        <end position="235"/>
    </location>
</feature>
<feature type="transmembrane region" description="Helical" evidence="2">
    <location>
        <begin position="187"/>
        <end position="206"/>
    </location>
</feature>
<organism evidence="4 5">
    <name type="scientific">Aspergillus turcosus</name>
    <dbReference type="NCBI Taxonomy" id="1245748"/>
    <lineage>
        <taxon>Eukaryota</taxon>
        <taxon>Fungi</taxon>
        <taxon>Dikarya</taxon>
        <taxon>Ascomycota</taxon>
        <taxon>Pezizomycotina</taxon>
        <taxon>Eurotiomycetes</taxon>
        <taxon>Eurotiomycetidae</taxon>
        <taxon>Eurotiales</taxon>
        <taxon>Aspergillaceae</taxon>
        <taxon>Aspergillus</taxon>
        <taxon>Aspergillus subgen. Fumigati</taxon>
    </lineage>
</organism>
<feature type="transmembrane region" description="Helical" evidence="2">
    <location>
        <begin position="58"/>
        <end position="76"/>
    </location>
</feature>
<proteinExistence type="predicted"/>
<dbReference type="EMBL" id="NIDN02000045">
    <property type="protein sequence ID" value="RLL98783.1"/>
    <property type="molecule type" value="Genomic_DNA"/>
</dbReference>
<evidence type="ECO:0000256" key="2">
    <source>
        <dbReference type="SAM" id="Phobius"/>
    </source>
</evidence>
<accession>A0A421D9L6</accession>
<evidence type="ECO:0000256" key="1">
    <source>
        <dbReference type="SAM" id="MobiDB-lite"/>
    </source>
</evidence>
<feature type="domain" description="Rhodopsin" evidence="3">
    <location>
        <begin position="42"/>
        <end position="275"/>
    </location>
</feature>
<feature type="transmembrane region" description="Helical" evidence="2">
    <location>
        <begin position="23"/>
        <end position="46"/>
    </location>
</feature>
<feature type="compositionally biased region" description="Polar residues" evidence="1">
    <location>
        <begin position="293"/>
        <end position="304"/>
    </location>
</feature>
<evidence type="ECO:0000313" key="4">
    <source>
        <dbReference type="EMBL" id="RLL98783.1"/>
    </source>
</evidence>
<dbReference type="Pfam" id="PF20684">
    <property type="entry name" value="Fung_rhodopsin"/>
    <property type="match status" value="1"/>
</dbReference>
<dbReference type="Proteomes" id="UP000215289">
    <property type="component" value="Unassembled WGS sequence"/>
</dbReference>
<feature type="transmembrane region" description="Helical" evidence="2">
    <location>
        <begin position="137"/>
        <end position="157"/>
    </location>
</feature>
<dbReference type="AlphaFoldDB" id="A0A421D9L6"/>
<reference evidence="4 5" key="1">
    <citation type="submission" date="2018-08" db="EMBL/GenBank/DDBJ databases">
        <title>Draft genome sequences of two Aspergillus turcosus clinical strains isolated from bronchoalveolar lavage fluid: one azole-susceptible and the other azole-resistant.</title>
        <authorList>
            <person name="Parent-Michaud M."/>
            <person name="Dufresne P.J."/>
            <person name="Fournier E."/>
            <person name="Martineau C."/>
            <person name="Moreira S."/>
            <person name="Perkins V."/>
            <person name="De Repentigny L."/>
            <person name="Dufresne S.F."/>
        </authorList>
    </citation>
    <scope>NUCLEOTIDE SEQUENCE [LARGE SCALE GENOMIC DNA]</scope>
    <source>
        <strain evidence="4">HMR AF 1038</strain>
    </source>
</reference>
<feature type="region of interest" description="Disordered" evidence="1">
    <location>
        <begin position="293"/>
        <end position="323"/>
    </location>
</feature>
<sequence length="439" mass="47760">MGPYVPPGQSPPFQVVDDLHHGAWIIITAALGLVVSLVCLLIRLYVRLALSPPFAYDDYVLLGATVVAIAQSTLIFEAVSQGFGTSISLLAREQVNRIQTLITISDTLYLITIYVSKCCVVGIYLRLTPQKTHNRISWATLLLCTLWIIPSTLILAVNCEMNRPWKTSGGQCRNLLARWEFITAMDILTELILFALAVALLQGLFMPLKRKLQIGSAFVFRLPLIIFTIFHIYTLKGHYRSPDPTLSIVTSKIWSQVELNYALTACSVFCLRPFMAAVSTNYGTAGDSNLKSGYGSSSQTPKGNSSGSGSGSKSRSAASASASAPRSRIGLLAGEERRTWRSLLWERRAGKSGLTGDCEKGCLVAGGIGAEGETAAAASQPIELVELERKGLTSAGSDGSTKMIIRKDVQYSVEYKRKRSDAGINPDAKYWDTYVTSEP</sequence>
<keyword evidence="5" id="KW-1185">Reference proteome</keyword>
<dbReference type="InterPro" id="IPR049326">
    <property type="entry name" value="Rhodopsin_dom_fungi"/>
</dbReference>
<keyword evidence="2" id="KW-0812">Transmembrane</keyword>
<keyword evidence="2" id="KW-1133">Transmembrane helix</keyword>
<evidence type="ECO:0000259" key="3">
    <source>
        <dbReference type="Pfam" id="PF20684"/>
    </source>
</evidence>
<comment type="caution">
    <text evidence="4">The sequence shown here is derived from an EMBL/GenBank/DDBJ whole genome shotgun (WGS) entry which is preliminary data.</text>
</comment>
<keyword evidence="2" id="KW-0472">Membrane</keyword>
<protein>
    <recommendedName>
        <fullName evidence="3">Rhodopsin domain-containing protein</fullName>
    </recommendedName>
</protein>
<dbReference type="STRING" id="1245748.A0A421D9L6"/>